<dbReference type="SMART" id="SM00387">
    <property type="entry name" value="HATPase_c"/>
    <property type="match status" value="1"/>
</dbReference>
<comment type="subcellular location">
    <subcellularLocation>
        <location evidence="2">Membrane</location>
    </subcellularLocation>
</comment>
<dbReference type="Gene3D" id="3.30.565.10">
    <property type="entry name" value="Histidine kinase-like ATPase, C-terminal domain"/>
    <property type="match status" value="1"/>
</dbReference>
<evidence type="ECO:0000256" key="1">
    <source>
        <dbReference type="ARBA" id="ARBA00000085"/>
    </source>
</evidence>
<dbReference type="InterPro" id="IPR003594">
    <property type="entry name" value="HATPase_dom"/>
</dbReference>
<dbReference type="PANTHER" id="PTHR42878:SF14">
    <property type="entry name" value="OSMOLARITY TWO-COMPONENT SYSTEM PROTEIN SSK1"/>
    <property type="match status" value="1"/>
</dbReference>
<comment type="caution">
    <text evidence="8">The sequence shown here is derived from an EMBL/GenBank/DDBJ whole genome shotgun (WGS) entry which is preliminary data.</text>
</comment>
<dbReference type="GO" id="GO:0005524">
    <property type="term" value="F:ATP binding"/>
    <property type="evidence" value="ECO:0007669"/>
    <property type="project" value="UniProtKB-KW"/>
</dbReference>
<dbReference type="SUPFAM" id="SSF55874">
    <property type="entry name" value="ATPase domain of HSP90 chaperone/DNA topoisomerase II/histidine kinase"/>
    <property type="match status" value="1"/>
</dbReference>
<dbReference type="Proteomes" id="UP001489509">
    <property type="component" value="Unassembled WGS sequence"/>
</dbReference>
<proteinExistence type="predicted"/>
<keyword evidence="6" id="KW-0902">Two-component regulatory system</keyword>
<dbReference type="CDD" id="cd00075">
    <property type="entry name" value="HATPase"/>
    <property type="match status" value="1"/>
</dbReference>
<protein>
    <recommendedName>
        <fullName evidence="3">histidine kinase</fullName>
        <ecNumber evidence="3">2.7.13.3</ecNumber>
    </recommendedName>
</protein>
<evidence type="ECO:0000256" key="4">
    <source>
        <dbReference type="ARBA" id="ARBA00022679"/>
    </source>
</evidence>
<comment type="catalytic activity">
    <reaction evidence="1">
        <text>ATP + protein L-histidine = ADP + protein N-phospho-L-histidine.</text>
        <dbReference type="EC" id="2.7.13.3"/>
    </reaction>
</comment>
<dbReference type="InterPro" id="IPR036890">
    <property type="entry name" value="HATPase_C_sf"/>
</dbReference>
<evidence type="ECO:0000256" key="3">
    <source>
        <dbReference type="ARBA" id="ARBA00012438"/>
    </source>
</evidence>
<sequence length="368" mass="39518">MLTAAHLPEIQGAYEDLPIAAATADRQLRIQWLNPDAARRFPFLKLSDGIQTLLYPSSPAQVLQSLQKGESVSLACGVPPAVGCTVSLIPAMREGSLEQVLLLIADGFCASVPMREPALASGMFFSRLRANLAICFGVTEALKKQGISREHGVYLDILDNRCQCLLREFQNLSALSRFLQGAPRPSLCYASLTGFLQELSAACGTLLSPLGLSVRYHAPVGSICTRFDEDSLSLAVLNLLSNALLYGDGRADLTVSECGNRVLIGVGSRGFPLKGDALLRMFDPFYAYHPAGPSRAGSGIGLTVAKLAAVAHQGTAFAEHNQGVTRVYLSLPLRRETGVPHPSRTAADHLQNRFSFVRVMLANVPGKE</sequence>
<evidence type="ECO:0000256" key="6">
    <source>
        <dbReference type="ARBA" id="ARBA00023012"/>
    </source>
</evidence>
<dbReference type="EC" id="2.7.13.3" evidence="3"/>
<evidence type="ECO:0000313" key="9">
    <source>
        <dbReference type="Proteomes" id="UP001489509"/>
    </source>
</evidence>
<accession>A0ABV1E2G8</accession>
<dbReference type="InterPro" id="IPR050351">
    <property type="entry name" value="BphY/WalK/GraS-like"/>
</dbReference>
<dbReference type="PANTHER" id="PTHR42878">
    <property type="entry name" value="TWO-COMPONENT HISTIDINE KINASE"/>
    <property type="match status" value="1"/>
</dbReference>
<keyword evidence="8" id="KW-0067">ATP-binding</keyword>
<gene>
    <name evidence="8" type="ORF">WMO26_11740</name>
</gene>
<keyword evidence="8" id="KW-0547">Nucleotide-binding</keyword>
<evidence type="ECO:0000256" key="2">
    <source>
        <dbReference type="ARBA" id="ARBA00004370"/>
    </source>
</evidence>
<evidence type="ECO:0000313" key="8">
    <source>
        <dbReference type="EMBL" id="MEQ2441499.1"/>
    </source>
</evidence>
<dbReference type="InterPro" id="IPR005467">
    <property type="entry name" value="His_kinase_dom"/>
</dbReference>
<dbReference type="EMBL" id="JBBMFD010000027">
    <property type="protein sequence ID" value="MEQ2441499.1"/>
    <property type="molecule type" value="Genomic_DNA"/>
</dbReference>
<organism evidence="8 9">
    <name type="scientific">Solibaculum intestinale</name>
    <dbReference type="NCBI Taxonomy" id="3133165"/>
    <lineage>
        <taxon>Bacteria</taxon>
        <taxon>Bacillati</taxon>
        <taxon>Bacillota</taxon>
        <taxon>Clostridia</taxon>
        <taxon>Eubacteriales</taxon>
        <taxon>Oscillospiraceae</taxon>
        <taxon>Solibaculum</taxon>
    </lineage>
</organism>
<dbReference type="RefSeq" id="WP_349220619.1">
    <property type="nucleotide sequence ID" value="NZ_JBBMFD010000027.1"/>
</dbReference>
<keyword evidence="5" id="KW-0418">Kinase</keyword>
<reference evidence="8 9" key="1">
    <citation type="submission" date="2024-03" db="EMBL/GenBank/DDBJ databases">
        <title>Human intestinal bacterial collection.</title>
        <authorList>
            <person name="Pauvert C."/>
            <person name="Hitch T.C.A."/>
            <person name="Clavel T."/>
        </authorList>
    </citation>
    <scope>NUCLEOTIDE SEQUENCE [LARGE SCALE GENOMIC DNA]</scope>
    <source>
        <strain evidence="8 9">CLA-JM-H44</strain>
    </source>
</reference>
<dbReference type="Pfam" id="PF02518">
    <property type="entry name" value="HATPase_c"/>
    <property type="match status" value="1"/>
</dbReference>
<keyword evidence="9" id="KW-1185">Reference proteome</keyword>
<evidence type="ECO:0000256" key="5">
    <source>
        <dbReference type="ARBA" id="ARBA00022777"/>
    </source>
</evidence>
<keyword evidence="4" id="KW-0808">Transferase</keyword>
<dbReference type="PROSITE" id="PS50109">
    <property type="entry name" value="HIS_KIN"/>
    <property type="match status" value="1"/>
</dbReference>
<name>A0ABV1E2G8_9FIRM</name>
<feature type="domain" description="Histidine kinase" evidence="7">
    <location>
        <begin position="123"/>
        <end position="335"/>
    </location>
</feature>
<evidence type="ECO:0000259" key="7">
    <source>
        <dbReference type="PROSITE" id="PS50109"/>
    </source>
</evidence>